<reference evidence="2" key="1">
    <citation type="submission" date="2020-02" db="EMBL/GenBank/DDBJ databases">
        <title>Streptomyces sp. ASO4wet.</title>
        <authorList>
            <person name="Risdian C."/>
            <person name="Landwehr W."/>
            <person name="Schupp P."/>
            <person name="Wink J."/>
        </authorList>
    </citation>
    <scope>NUCLEOTIDE SEQUENCE [LARGE SCALE GENOMIC DNA]</scope>
    <source>
        <strain evidence="2">ASO4wet</strain>
    </source>
</reference>
<proteinExistence type="predicted"/>
<evidence type="ECO:0000313" key="1">
    <source>
        <dbReference type="EMBL" id="QPP06389.1"/>
    </source>
</evidence>
<keyword evidence="2" id="KW-1185">Reference proteome</keyword>
<dbReference type="GO" id="GO:0004658">
    <property type="term" value="F:propionyl-CoA carboxylase activity"/>
    <property type="evidence" value="ECO:0007669"/>
    <property type="project" value="InterPro"/>
</dbReference>
<dbReference type="EMBL" id="CP048882">
    <property type="protein sequence ID" value="QPP06389.1"/>
    <property type="molecule type" value="Genomic_DNA"/>
</dbReference>
<dbReference type="InterPro" id="IPR032716">
    <property type="entry name" value="ACC_epsilon"/>
</dbReference>
<organism evidence="1 2">
    <name type="scientific">Streptomyces bathyalis</name>
    <dbReference type="NCBI Taxonomy" id="2710756"/>
    <lineage>
        <taxon>Bacteria</taxon>
        <taxon>Bacillati</taxon>
        <taxon>Actinomycetota</taxon>
        <taxon>Actinomycetes</taxon>
        <taxon>Kitasatosporales</taxon>
        <taxon>Streptomycetaceae</taxon>
        <taxon>Streptomyces</taxon>
    </lineage>
</organism>
<gene>
    <name evidence="1" type="ORF">G4Z16_08225</name>
</gene>
<dbReference type="Pfam" id="PF13822">
    <property type="entry name" value="ACC_epsilon"/>
    <property type="match status" value="1"/>
</dbReference>
<dbReference type="Proteomes" id="UP000595046">
    <property type="component" value="Chromosome"/>
</dbReference>
<dbReference type="KEGG" id="sbat:G4Z16_08225"/>
<dbReference type="GO" id="GO:0003989">
    <property type="term" value="F:acetyl-CoA carboxylase activity"/>
    <property type="evidence" value="ECO:0007669"/>
    <property type="project" value="InterPro"/>
</dbReference>
<dbReference type="AlphaFoldDB" id="A0A7T1T4S3"/>
<protein>
    <submittedName>
        <fullName evidence="1">Acyl-CoA carboxylase subunit epsilon</fullName>
    </submittedName>
</protein>
<evidence type="ECO:0000313" key="2">
    <source>
        <dbReference type="Proteomes" id="UP000595046"/>
    </source>
</evidence>
<sequence>MNTSMNPTDTAVSSRLVRVEKGEASEEELAAVTALLLARAAASARHAEIPAARAAGSGKAGWRRLERARGFRAPHSWQG</sequence>
<accession>A0A7T1T4S3</accession>
<name>A0A7T1T4S3_9ACTN</name>